<feature type="compositionally biased region" description="Basic and acidic residues" evidence="1">
    <location>
        <begin position="13"/>
        <end position="24"/>
    </location>
</feature>
<protein>
    <submittedName>
        <fullName evidence="2">Uncharacterized protein</fullName>
    </submittedName>
</protein>
<accession>A0A9I9DS79</accession>
<dbReference type="EnsemblPlants" id="MELO3C022660.2.1">
    <property type="protein sequence ID" value="MELO3C022660.2.1"/>
    <property type="gene ID" value="MELO3C022660.2"/>
</dbReference>
<dbReference type="AlphaFoldDB" id="A0A9I9DS79"/>
<dbReference type="Gramene" id="MELO3C022660.2.1">
    <property type="protein sequence ID" value="MELO3C022660.2.1"/>
    <property type="gene ID" value="MELO3C022660.2"/>
</dbReference>
<feature type="region of interest" description="Disordered" evidence="1">
    <location>
        <begin position="1"/>
        <end position="29"/>
    </location>
</feature>
<sequence length="60" mass="7050">MEEGARRSTRRLKTTDGDDAPERNKKWKTKAWGEEGIGYVDESKRGGRRRRKMAREGREI</sequence>
<organism evidence="2">
    <name type="scientific">Cucumis melo</name>
    <name type="common">Muskmelon</name>
    <dbReference type="NCBI Taxonomy" id="3656"/>
    <lineage>
        <taxon>Eukaryota</taxon>
        <taxon>Viridiplantae</taxon>
        <taxon>Streptophyta</taxon>
        <taxon>Embryophyta</taxon>
        <taxon>Tracheophyta</taxon>
        <taxon>Spermatophyta</taxon>
        <taxon>Magnoliopsida</taxon>
        <taxon>eudicotyledons</taxon>
        <taxon>Gunneridae</taxon>
        <taxon>Pentapetalae</taxon>
        <taxon>rosids</taxon>
        <taxon>fabids</taxon>
        <taxon>Cucurbitales</taxon>
        <taxon>Cucurbitaceae</taxon>
        <taxon>Benincaseae</taxon>
        <taxon>Cucumis</taxon>
    </lineage>
</organism>
<proteinExistence type="predicted"/>
<evidence type="ECO:0000313" key="2">
    <source>
        <dbReference type="EnsemblPlants" id="MELO3C022660.2.1"/>
    </source>
</evidence>
<evidence type="ECO:0000256" key="1">
    <source>
        <dbReference type="SAM" id="MobiDB-lite"/>
    </source>
</evidence>
<reference evidence="2" key="1">
    <citation type="submission" date="2023-03" db="UniProtKB">
        <authorList>
            <consortium name="EnsemblPlants"/>
        </authorList>
    </citation>
    <scope>IDENTIFICATION</scope>
</reference>
<name>A0A9I9DS79_CUCME</name>